<dbReference type="Proteomes" id="UP000189703">
    <property type="component" value="Unplaced"/>
</dbReference>
<dbReference type="CDD" id="cd12203">
    <property type="entry name" value="GT1"/>
    <property type="match status" value="2"/>
</dbReference>
<dbReference type="InterPro" id="IPR044822">
    <property type="entry name" value="Myb_DNA-bind_4"/>
</dbReference>
<keyword evidence="2" id="KW-0677">Repeat</keyword>
<evidence type="ECO:0000256" key="1">
    <source>
        <dbReference type="ARBA" id="ARBA00004123"/>
    </source>
</evidence>
<evidence type="ECO:0000256" key="3">
    <source>
        <dbReference type="ARBA" id="ARBA00023015"/>
    </source>
</evidence>
<dbReference type="GeneID" id="104594253"/>
<comment type="subcellular location">
    <subcellularLocation>
        <location evidence="1">Nucleus</location>
    </subcellularLocation>
</comment>
<dbReference type="GO" id="GO:0006355">
    <property type="term" value="P:regulation of DNA-templated transcription"/>
    <property type="evidence" value="ECO:0007669"/>
    <property type="project" value="UniProtKB-ARBA"/>
</dbReference>
<dbReference type="STRING" id="4432.A0A1U7ZGA3"/>
<feature type="domain" description="Myb-like" evidence="9">
    <location>
        <begin position="498"/>
        <end position="555"/>
    </location>
</feature>
<evidence type="ECO:0000256" key="5">
    <source>
        <dbReference type="ARBA" id="ARBA00023163"/>
    </source>
</evidence>
<dbReference type="PANTHER" id="PTHR21654">
    <property type="entry name" value="FI21293P1"/>
    <property type="match status" value="1"/>
</dbReference>
<reference evidence="11" key="1">
    <citation type="submission" date="2025-08" db="UniProtKB">
        <authorList>
            <consortium name="RefSeq"/>
        </authorList>
    </citation>
    <scope>IDENTIFICATION</scope>
</reference>
<dbReference type="Gene3D" id="1.10.10.60">
    <property type="entry name" value="Homeodomain-like"/>
    <property type="match status" value="2"/>
</dbReference>
<evidence type="ECO:0000259" key="9">
    <source>
        <dbReference type="PROSITE" id="PS50090"/>
    </source>
</evidence>
<dbReference type="Pfam" id="PF13837">
    <property type="entry name" value="Myb_DNA-bind_4"/>
    <property type="match status" value="2"/>
</dbReference>
<dbReference type="KEGG" id="nnu:104594253"/>
<keyword evidence="6" id="KW-0539">Nucleus</keyword>
<name>A0A1U7ZGA3_NELNU</name>
<dbReference type="GO" id="GO:0005634">
    <property type="term" value="C:nucleus"/>
    <property type="evidence" value="ECO:0007669"/>
    <property type="project" value="UniProtKB-SubCell"/>
</dbReference>
<evidence type="ECO:0000313" key="11">
    <source>
        <dbReference type="RefSeq" id="XP_010252772.1"/>
    </source>
</evidence>
<evidence type="ECO:0000256" key="6">
    <source>
        <dbReference type="ARBA" id="ARBA00023242"/>
    </source>
</evidence>
<dbReference type="FunFam" id="1.10.10.60:FF:000061">
    <property type="entry name" value="Trihelix transcription factor GT-2"/>
    <property type="match status" value="1"/>
</dbReference>
<dbReference type="InterPro" id="IPR001005">
    <property type="entry name" value="SANT/Myb"/>
</dbReference>
<evidence type="ECO:0000256" key="8">
    <source>
        <dbReference type="SAM" id="MobiDB-lite"/>
    </source>
</evidence>
<evidence type="ECO:0000256" key="7">
    <source>
        <dbReference type="SAM" id="Coils"/>
    </source>
</evidence>
<dbReference type="eggNOG" id="KOG4282">
    <property type="taxonomic scope" value="Eukaryota"/>
</dbReference>
<dbReference type="FunFam" id="1.10.10.60:FF:000092">
    <property type="entry name" value="Trihelix transcription factor GT-2"/>
    <property type="match status" value="1"/>
</dbReference>
<protein>
    <submittedName>
        <fullName evidence="11">Trihelix transcription factor GTL1-like</fullName>
    </submittedName>
</protein>
<evidence type="ECO:0000256" key="2">
    <source>
        <dbReference type="ARBA" id="ARBA00022737"/>
    </source>
</evidence>
<dbReference type="InParanoid" id="A0A1U7ZGA3"/>
<feature type="region of interest" description="Disordered" evidence="8">
    <location>
        <begin position="331"/>
        <end position="381"/>
    </location>
</feature>
<dbReference type="RefSeq" id="XP_010252772.1">
    <property type="nucleotide sequence ID" value="XM_010254470.2"/>
</dbReference>
<dbReference type="PROSITE" id="PS50090">
    <property type="entry name" value="MYB_LIKE"/>
    <property type="match status" value="2"/>
</dbReference>
<dbReference type="AlphaFoldDB" id="A0A1U7ZGA3"/>
<keyword evidence="3" id="KW-0805">Transcription regulation</keyword>
<feature type="compositionally biased region" description="Acidic residues" evidence="8">
    <location>
        <begin position="361"/>
        <end position="374"/>
    </location>
</feature>
<dbReference type="PANTHER" id="PTHR21654:SF7">
    <property type="entry name" value="HOMEODOMAIN-LIKE SUPERFAMILY PROTEIN"/>
    <property type="match status" value="1"/>
</dbReference>
<evidence type="ECO:0000313" key="10">
    <source>
        <dbReference type="Proteomes" id="UP000189703"/>
    </source>
</evidence>
<keyword evidence="4" id="KW-0238">DNA-binding</keyword>
<evidence type="ECO:0000256" key="4">
    <source>
        <dbReference type="ARBA" id="ARBA00023125"/>
    </source>
</evidence>
<sequence>MKHEGRIKFNIRVGNWHSAKLQVPIGYFPYLISYLLAFHPIPNPDLLSSNLILPFFTITASLQPFTEDRRMTHIDFPDNISPFPDAGDLLYGNRTAISSPLEIEFRSLLPLQKLRPIRGNRGDSAEYSDCPANFHEVEFREKAESANLLNRHQSIVALPPEIEFEPSLPIQTLPPLRTGGDNTECCSSPASAGEVIEFPEKEGESGSRWDTLALLKVVDTGNRWPQAETLALLKIRSEMDAEFRNAKPKGPLWEIVSRKLEGLGYHRNPKKCKEKFENIYKYYKRTKQRQAGGHGDKTYKFVGELEALFNQNNKNPSSETLSLDVTRIQSPEPVQNPRQNISSDTNPVDFLSDFISSSSSSDDDDDDSMSEDITESMNGKRKRKTRKKLDLFLDNLMKKVIKKQEEMHRHLIETLEKRERDRMIREEEWKKQEMERIKKDKEMRAQETSRSLALLSFIQKVLGQQFYVPQSPELSYLGEEQDEKHDKTDYSFDPSNRRWPKAEVQALITLRISMDHKFRTTVPKVPLWEEISLAMSAMGYSRTAKKCKEKWENINKYFKRSIENRKTRPENAKTCPYFHELAILYKNGLINPGNALSNTTNANEDKSITEEIPES</sequence>
<feature type="region of interest" description="Disordered" evidence="8">
    <location>
        <begin position="596"/>
        <end position="615"/>
    </location>
</feature>
<keyword evidence="5" id="KW-0804">Transcription</keyword>
<organism evidence="10 11">
    <name type="scientific">Nelumbo nucifera</name>
    <name type="common">Sacred lotus</name>
    <dbReference type="NCBI Taxonomy" id="4432"/>
    <lineage>
        <taxon>Eukaryota</taxon>
        <taxon>Viridiplantae</taxon>
        <taxon>Streptophyta</taxon>
        <taxon>Embryophyta</taxon>
        <taxon>Tracheophyta</taxon>
        <taxon>Spermatophyta</taxon>
        <taxon>Magnoliopsida</taxon>
        <taxon>Proteales</taxon>
        <taxon>Nelumbonaceae</taxon>
        <taxon>Nelumbo</taxon>
    </lineage>
</organism>
<dbReference type="OrthoDB" id="691673at2759"/>
<proteinExistence type="predicted"/>
<accession>A0A1U7ZGA3</accession>
<keyword evidence="10" id="KW-1185">Reference proteome</keyword>
<feature type="compositionally biased region" description="Low complexity" evidence="8">
    <location>
        <begin position="349"/>
        <end position="360"/>
    </location>
</feature>
<keyword evidence="7" id="KW-0175">Coiled coil</keyword>
<feature type="domain" description="Myb-like" evidence="9">
    <location>
        <begin position="222"/>
        <end position="280"/>
    </location>
</feature>
<dbReference type="OMA" id="GREMYEN"/>
<gene>
    <name evidence="11" type="primary">LOC104594253</name>
</gene>
<feature type="coiled-coil region" evidence="7">
    <location>
        <begin position="401"/>
        <end position="444"/>
    </location>
</feature>
<dbReference type="GO" id="GO:0003677">
    <property type="term" value="F:DNA binding"/>
    <property type="evidence" value="ECO:0007669"/>
    <property type="project" value="UniProtKB-KW"/>
</dbReference>
<dbReference type="SMART" id="SM00717">
    <property type="entry name" value="SANT"/>
    <property type="match status" value="2"/>
</dbReference>
<feature type="compositionally biased region" description="Polar residues" evidence="8">
    <location>
        <begin position="331"/>
        <end position="346"/>
    </location>
</feature>